<proteinExistence type="inferred from homology"/>
<dbReference type="GO" id="GO:0007040">
    <property type="term" value="P:lysosome organization"/>
    <property type="evidence" value="ECO:0007669"/>
    <property type="project" value="TreeGrafter"/>
</dbReference>
<keyword evidence="5 6" id="KW-0472">Membrane</keyword>
<accession>A0A0N5AMN0</accession>
<keyword evidence="3 6" id="KW-0812">Transmembrane</keyword>
<keyword evidence="6" id="KW-0458">Lysosome</keyword>
<feature type="transmembrane region" description="Helical" evidence="6">
    <location>
        <begin position="79"/>
        <end position="103"/>
    </location>
</feature>
<comment type="subcellular location">
    <subcellularLocation>
        <location evidence="1">Endomembrane system</location>
        <topology evidence="1">Multi-pass membrane protein</topology>
    </subcellularLocation>
    <subcellularLocation>
        <location evidence="6">Lysosome membrane</location>
        <topology evidence="6">Multi-pass membrane protein</topology>
    </subcellularLocation>
</comment>
<dbReference type="GO" id="GO:0005765">
    <property type="term" value="C:lysosomal membrane"/>
    <property type="evidence" value="ECO:0007669"/>
    <property type="project" value="UniProtKB-SubCell"/>
</dbReference>
<dbReference type="PRINTS" id="PR01315">
    <property type="entry name" value="BATTENIN"/>
</dbReference>
<keyword evidence="4 6" id="KW-1133">Transmembrane helix</keyword>
<evidence type="ECO:0000313" key="8">
    <source>
        <dbReference type="WBParaSite" id="SMUV_0000584301-mRNA-1"/>
    </source>
</evidence>
<dbReference type="PANTHER" id="PTHR10981:SF0">
    <property type="entry name" value="BATTENIN"/>
    <property type="match status" value="1"/>
</dbReference>
<evidence type="ECO:0000256" key="6">
    <source>
        <dbReference type="RuleBase" id="RU361113"/>
    </source>
</evidence>
<feature type="transmembrane region" description="Helical" evidence="6">
    <location>
        <begin position="18"/>
        <end position="38"/>
    </location>
</feature>
<sequence length="448" mass="50164">MPVEENNVNPRPKLRDELAFWILGLCNNFAYVVMLSAAEDILSVSKSEFKGSKNTDKCLVWTSKYFFQPFTDHRYCTQISTGAVLLANIIPSWIIKMLAPFFLNRLAFSIRHWIIVSLQTASFVIVANCNSVNVGLVGVVVASLSSGFGEVTYFSLASYFPNYVVAAWSSGTGAAGISGAIFYAAFTDSNILGLSPKSTLLCMLGVPVLFFSSYDIFTLYHYLLLLPRTVHRVQLTLPSSYLIPVEGDGVDASRTLRRSFTQKMKIGKSLWKFMIPLSTVYFGEYFINQGLVVFDCNSSFNMSPERQYRWYQVLYQIGVFISRSSSQYISLKSTLIPFLSILQVNKNFPFVTMVLNSLHFQLINTGLFFWNAVSQFTPHIIIIFAIVFYEGLLGGAAYVNTFTAIHKTVNQSDKEFSLAFAAMSDSFGIVLSAFLAIPTHNYICKLPL</sequence>
<dbReference type="InterPro" id="IPR018460">
    <property type="entry name" value="Battenin_disease_Cln3_subgr"/>
</dbReference>
<evidence type="ECO:0000256" key="4">
    <source>
        <dbReference type="ARBA" id="ARBA00022989"/>
    </source>
</evidence>
<name>A0A0N5AMN0_9BILA</name>
<dbReference type="PANTHER" id="PTHR10981">
    <property type="entry name" value="BATTENIN"/>
    <property type="match status" value="1"/>
</dbReference>
<protein>
    <recommendedName>
        <fullName evidence="6">Battenin</fullName>
    </recommendedName>
</protein>
<evidence type="ECO:0000256" key="5">
    <source>
        <dbReference type="ARBA" id="ARBA00023136"/>
    </source>
</evidence>
<feature type="transmembrane region" description="Helical" evidence="6">
    <location>
        <begin position="376"/>
        <end position="398"/>
    </location>
</feature>
<feature type="transmembrane region" description="Helical" evidence="6">
    <location>
        <begin position="110"/>
        <end position="128"/>
    </location>
</feature>
<dbReference type="Pfam" id="PF02487">
    <property type="entry name" value="CLN3"/>
    <property type="match status" value="1"/>
</dbReference>
<feature type="transmembrane region" description="Helical" evidence="6">
    <location>
        <begin position="198"/>
        <end position="223"/>
    </location>
</feature>
<feature type="transmembrane region" description="Helical" evidence="6">
    <location>
        <begin position="134"/>
        <end position="156"/>
    </location>
</feature>
<dbReference type="WBParaSite" id="SMUV_0000584301-mRNA-1">
    <property type="protein sequence ID" value="SMUV_0000584301-mRNA-1"/>
    <property type="gene ID" value="SMUV_0000584301"/>
</dbReference>
<reference evidence="8" key="1">
    <citation type="submission" date="2016-04" db="UniProtKB">
        <authorList>
            <consortium name="WormBaseParasite"/>
        </authorList>
    </citation>
    <scope>IDENTIFICATION</scope>
</reference>
<evidence type="ECO:0000256" key="1">
    <source>
        <dbReference type="ARBA" id="ARBA00004127"/>
    </source>
</evidence>
<dbReference type="AlphaFoldDB" id="A0A0N5AMN0"/>
<dbReference type="GO" id="GO:0051453">
    <property type="term" value="P:regulation of intracellular pH"/>
    <property type="evidence" value="ECO:0007669"/>
    <property type="project" value="TreeGrafter"/>
</dbReference>
<organism evidence="7 8">
    <name type="scientific">Syphacia muris</name>
    <dbReference type="NCBI Taxonomy" id="451379"/>
    <lineage>
        <taxon>Eukaryota</taxon>
        <taxon>Metazoa</taxon>
        <taxon>Ecdysozoa</taxon>
        <taxon>Nematoda</taxon>
        <taxon>Chromadorea</taxon>
        <taxon>Rhabditida</taxon>
        <taxon>Spirurina</taxon>
        <taxon>Oxyuridomorpha</taxon>
        <taxon>Oxyuroidea</taxon>
        <taxon>Oxyuridae</taxon>
        <taxon>Syphacia</taxon>
    </lineage>
</organism>
<evidence type="ECO:0000313" key="7">
    <source>
        <dbReference type="Proteomes" id="UP000046393"/>
    </source>
</evidence>
<keyword evidence="7" id="KW-1185">Reference proteome</keyword>
<feature type="transmembrane region" description="Helical" evidence="6">
    <location>
        <begin position="163"/>
        <end position="186"/>
    </location>
</feature>
<dbReference type="GO" id="GO:0012505">
    <property type="term" value="C:endomembrane system"/>
    <property type="evidence" value="ECO:0007669"/>
    <property type="project" value="UniProtKB-SubCell"/>
</dbReference>
<keyword evidence="2" id="KW-0813">Transport</keyword>
<feature type="transmembrane region" description="Helical" evidence="6">
    <location>
        <begin position="418"/>
        <end position="437"/>
    </location>
</feature>
<dbReference type="STRING" id="451379.A0A0N5AMN0"/>
<feature type="transmembrane region" description="Helical" evidence="6">
    <location>
        <begin position="347"/>
        <end position="370"/>
    </location>
</feature>
<comment type="similarity">
    <text evidence="6">Belongs to the battenin family.</text>
</comment>
<evidence type="ECO:0000256" key="2">
    <source>
        <dbReference type="ARBA" id="ARBA00022448"/>
    </source>
</evidence>
<dbReference type="PIRSF" id="PIRSF015974">
    <property type="entry name" value="CLN3_BTN1"/>
    <property type="match status" value="1"/>
</dbReference>
<evidence type="ECO:0000256" key="3">
    <source>
        <dbReference type="ARBA" id="ARBA00022692"/>
    </source>
</evidence>
<dbReference type="InterPro" id="IPR003492">
    <property type="entry name" value="Battenin_disease_Cln3"/>
</dbReference>
<dbReference type="Proteomes" id="UP000046393">
    <property type="component" value="Unplaced"/>
</dbReference>